<evidence type="ECO:0000256" key="4">
    <source>
        <dbReference type="ARBA" id="ARBA00022597"/>
    </source>
</evidence>
<evidence type="ECO:0000313" key="10">
    <source>
        <dbReference type="Proteomes" id="UP001478817"/>
    </source>
</evidence>
<dbReference type="RefSeq" id="WP_117204213.1">
    <property type="nucleotide sequence ID" value="NZ_JAZOPI010000056.1"/>
</dbReference>
<evidence type="ECO:0000256" key="5">
    <source>
        <dbReference type="ARBA" id="ARBA00022679"/>
    </source>
</evidence>
<sequence>MIIQIRVDDRLIHGQVAILWSKELNSKGLLVANDRAASNPTISATLKMACPSSQKLLIKSVDDAIRIAKDPRGGSMRIFALVDCVADALKIVEACPEAVGEVNVANVGRFDNSDPAQQVNLIKSVMLNPDELEACRKLVATGVTVIHQVTPTDRKVSVEDLLKTL</sequence>
<dbReference type="EMBL" id="JBBNGS010000001">
    <property type="protein sequence ID" value="MEQ2636743.1"/>
    <property type="molecule type" value="Genomic_DNA"/>
</dbReference>
<keyword evidence="7" id="KW-0418">Kinase</keyword>
<name>A0ABV1ICZ0_9ACTN</name>
<gene>
    <name evidence="9" type="ORF">AAAT05_00040</name>
</gene>
<evidence type="ECO:0000256" key="7">
    <source>
        <dbReference type="ARBA" id="ARBA00022777"/>
    </source>
</evidence>
<dbReference type="Pfam" id="PF03830">
    <property type="entry name" value="PTSIIB_sorb"/>
    <property type="match status" value="1"/>
</dbReference>
<keyword evidence="4 9" id="KW-0762">Sugar transport</keyword>
<dbReference type="Gene3D" id="3.40.35.10">
    <property type="entry name" value="Phosphotransferase system, sorbose subfamily IIB component"/>
    <property type="match status" value="1"/>
</dbReference>
<dbReference type="EC" id="2.7.1.-" evidence="9"/>
<evidence type="ECO:0000256" key="1">
    <source>
        <dbReference type="ARBA" id="ARBA00004496"/>
    </source>
</evidence>
<dbReference type="GeneID" id="98642796"/>
<feature type="domain" description="PTS EIIB type-4" evidence="8">
    <location>
        <begin position="1"/>
        <end position="165"/>
    </location>
</feature>
<dbReference type="GO" id="GO:0016740">
    <property type="term" value="F:transferase activity"/>
    <property type="evidence" value="ECO:0007669"/>
    <property type="project" value="UniProtKB-KW"/>
</dbReference>
<dbReference type="PROSITE" id="PS51101">
    <property type="entry name" value="PTS_EIIB_TYPE_4"/>
    <property type="match status" value="1"/>
</dbReference>
<evidence type="ECO:0000256" key="3">
    <source>
        <dbReference type="ARBA" id="ARBA00022490"/>
    </source>
</evidence>
<evidence type="ECO:0000313" key="9">
    <source>
        <dbReference type="EMBL" id="MEQ2636743.1"/>
    </source>
</evidence>
<keyword evidence="2" id="KW-0813">Transport</keyword>
<proteinExistence type="predicted"/>
<accession>A0ABV1ICZ0</accession>
<keyword evidence="10" id="KW-1185">Reference proteome</keyword>
<comment type="subcellular location">
    <subcellularLocation>
        <location evidence="1">Cytoplasm</location>
    </subcellularLocation>
</comment>
<organism evidence="9 10">
    <name type="scientific">Paratractidigestivibacter faecalis</name>
    <dbReference type="NCBI Taxonomy" id="2292441"/>
    <lineage>
        <taxon>Bacteria</taxon>
        <taxon>Bacillati</taxon>
        <taxon>Actinomycetota</taxon>
        <taxon>Coriobacteriia</taxon>
        <taxon>Coriobacteriales</taxon>
        <taxon>Atopobiaceae</taxon>
        <taxon>Paratractidigestivibacter</taxon>
    </lineage>
</organism>
<reference evidence="9 10" key="1">
    <citation type="submission" date="2024-04" db="EMBL/GenBank/DDBJ databases">
        <title>Human intestinal bacterial collection.</title>
        <authorList>
            <person name="Pauvert C."/>
            <person name="Hitch T.C.A."/>
            <person name="Clavel T."/>
        </authorList>
    </citation>
    <scope>NUCLEOTIDE SEQUENCE [LARGE SCALE GENOMIC DNA]</scope>
    <source>
        <strain evidence="9 10">CLA-AA-H197</strain>
    </source>
</reference>
<dbReference type="InterPro" id="IPR004720">
    <property type="entry name" value="PTS_IIB_sorbose-sp"/>
</dbReference>
<keyword evidence="3" id="KW-0963">Cytoplasm</keyword>
<evidence type="ECO:0000259" key="8">
    <source>
        <dbReference type="PROSITE" id="PS51101"/>
    </source>
</evidence>
<evidence type="ECO:0000256" key="2">
    <source>
        <dbReference type="ARBA" id="ARBA00022448"/>
    </source>
</evidence>
<keyword evidence="5 9" id="KW-0808">Transferase</keyword>
<dbReference type="SUPFAM" id="SSF52728">
    <property type="entry name" value="PTS IIb component"/>
    <property type="match status" value="1"/>
</dbReference>
<keyword evidence="6" id="KW-0598">Phosphotransferase system</keyword>
<evidence type="ECO:0000256" key="6">
    <source>
        <dbReference type="ARBA" id="ARBA00022683"/>
    </source>
</evidence>
<dbReference type="InterPro" id="IPR036667">
    <property type="entry name" value="PTS_IIB_sorbose-sp_sf"/>
</dbReference>
<dbReference type="Proteomes" id="UP001478817">
    <property type="component" value="Unassembled WGS sequence"/>
</dbReference>
<protein>
    <submittedName>
        <fullName evidence="9">PTS sugar transporter subunit IIB</fullName>
        <ecNumber evidence="9">2.7.1.-</ecNumber>
    </submittedName>
</protein>
<comment type="caution">
    <text evidence="9">The sequence shown here is derived from an EMBL/GenBank/DDBJ whole genome shotgun (WGS) entry which is preliminary data.</text>
</comment>